<feature type="compositionally biased region" description="Basic and acidic residues" evidence="1">
    <location>
        <begin position="84"/>
        <end position="101"/>
    </location>
</feature>
<feature type="region of interest" description="Disordered" evidence="1">
    <location>
        <begin position="1"/>
        <end position="199"/>
    </location>
</feature>
<evidence type="ECO:0000256" key="1">
    <source>
        <dbReference type="SAM" id="MobiDB-lite"/>
    </source>
</evidence>
<proteinExistence type="predicted"/>
<name>E0QAT4_9BIFI</name>
<feature type="compositionally biased region" description="Low complexity" evidence="1">
    <location>
        <begin position="265"/>
        <end position="276"/>
    </location>
</feature>
<organism evidence="2 3">
    <name type="scientific">Bifidobacterium dentium ATCC 27679</name>
    <dbReference type="NCBI Taxonomy" id="871562"/>
    <lineage>
        <taxon>Bacteria</taxon>
        <taxon>Bacillati</taxon>
        <taxon>Actinomycetota</taxon>
        <taxon>Actinomycetes</taxon>
        <taxon>Bifidobacteriales</taxon>
        <taxon>Bifidobacteriaceae</taxon>
        <taxon>Bifidobacterium</taxon>
    </lineage>
</organism>
<evidence type="ECO:0000313" key="2">
    <source>
        <dbReference type="EMBL" id="EFM40432.1"/>
    </source>
</evidence>
<dbReference type="Proteomes" id="UP000003323">
    <property type="component" value="Unassembled WGS sequence"/>
</dbReference>
<feature type="region of interest" description="Disordered" evidence="1">
    <location>
        <begin position="265"/>
        <end position="311"/>
    </location>
</feature>
<dbReference type="HOGENOM" id="CLU_893294_0_0_11"/>
<comment type="caution">
    <text evidence="2">The sequence shown here is derived from an EMBL/GenBank/DDBJ whole genome shotgun (WGS) entry which is preliminary data.</text>
</comment>
<dbReference type="EMBL" id="AEEQ01000015">
    <property type="protein sequence ID" value="EFM40432.1"/>
    <property type="molecule type" value="Genomic_DNA"/>
</dbReference>
<feature type="compositionally biased region" description="Polar residues" evidence="1">
    <location>
        <begin position="292"/>
        <end position="311"/>
    </location>
</feature>
<accession>E0QAT4</accession>
<gene>
    <name evidence="2" type="ORF">HMPREF0168_2242</name>
</gene>
<feature type="compositionally biased region" description="Low complexity" evidence="1">
    <location>
        <begin position="178"/>
        <end position="199"/>
    </location>
</feature>
<sequence>MRNREGHAFPPGPKAASPTRGPDDGDPKGTSYIVKRTSYIVKRTSRIVKSSACRRSHRPLREDHAKPGRRRLPSGPRGRLPPPGREHDRRPAGPERGHDVGRTPACRPGRRFARPRASDTGRPSPRGAYHGPPDARIVHAPCATPRPGRPTVMRPTNRDDPQGRGNRPTTGRKRRWTTGRTSNATTAAGPYAGTAGTNAATAMPPYAATADTGAWTAEAASAKTASATAPIATNPYAATATPSARTATNTYAKAAADGTTLGTATASPACPPAAGSRTIPTPPHGAPCANIRTCSPSDSKSRSTADTTWTG</sequence>
<protein>
    <submittedName>
        <fullName evidence="2">Uncharacterized protein</fullName>
    </submittedName>
</protein>
<feature type="region of interest" description="Disordered" evidence="1">
    <location>
        <begin position="215"/>
        <end position="243"/>
    </location>
</feature>
<evidence type="ECO:0000313" key="3">
    <source>
        <dbReference type="Proteomes" id="UP000003323"/>
    </source>
</evidence>
<dbReference type="AlphaFoldDB" id="E0QAT4"/>
<reference evidence="2 3" key="1">
    <citation type="submission" date="2010-08" db="EMBL/GenBank/DDBJ databases">
        <authorList>
            <person name="Muzny D."/>
            <person name="Qin X."/>
            <person name="Deng J."/>
            <person name="Jiang H."/>
            <person name="Liu Y."/>
            <person name="Qu J."/>
            <person name="Song X.-Z."/>
            <person name="Zhang L."/>
            <person name="Thornton R."/>
            <person name="Coyle M."/>
            <person name="Francisco L."/>
            <person name="Jackson L."/>
            <person name="Javaid M."/>
            <person name="Korchina V."/>
            <person name="Kovar C."/>
            <person name="Mata R."/>
            <person name="Mathew T."/>
            <person name="Ngo R."/>
            <person name="Nguyen L."/>
            <person name="Nguyen N."/>
            <person name="Okwuonu G."/>
            <person name="Ongeri F."/>
            <person name="Pham C."/>
            <person name="Simmons D."/>
            <person name="Wilczek-Boney K."/>
            <person name="Hale W."/>
            <person name="Jakkamsetti A."/>
            <person name="Pham P."/>
            <person name="Ruth R."/>
            <person name="San Lucas F."/>
            <person name="Warren J."/>
            <person name="Zhang J."/>
            <person name="Zhao Z."/>
            <person name="Zhou C."/>
            <person name="Zhu D."/>
            <person name="Lee S."/>
            <person name="Bess C."/>
            <person name="Blankenburg K."/>
            <person name="Forbes L."/>
            <person name="Fu Q."/>
            <person name="Gubbala S."/>
            <person name="Hirani K."/>
            <person name="Jayaseelan J.C."/>
            <person name="Lara F."/>
            <person name="Munidasa M."/>
            <person name="Palculict T."/>
            <person name="Patil S."/>
            <person name="Pu L.-L."/>
            <person name="Saada N."/>
            <person name="Tang L."/>
            <person name="Weissenberger G."/>
            <person name="Zhu Y."/>
            <person name="Hemphill L."/>
            <person name="Shang Y."/>
            <person name="Youmans B."/>
            <person name="Ayvaz T."/>
            <person name="Ross M."/>
            <person name="Santibanez J."/>
            <person name="Aqrawi P."/>
            <person name="Gross S."/>
            <person name="Joshi V."/>
            <person name="Fowler G."/>
            <person name="Nazareth L."/>
            <person name="Reid J."/>
            <person name="Worley K."/>
            <person name="Petrosino J."/>
            <person name="Highlander S."/>
            <person name="Gibbs R."/>
        </authorList>
    </citation>
    <scope>NUCLEOTIDE SEQUENCE [LARGE SCALE GENOMIC DNA]</scope>
    <source>
        <strain evidence="2 3">ATCC 27679</strain>
    </source>
</reference>